<proteinExistence type="inferred from homology"/>
<dbReference type="GO" id="GO:0016755">
    <property type="term" value="F:aminoacyltransferase activity"/>
    <property type="evidence" value="ECO:0007669"/>
    <property type="project" value="InterPro"/>
</dbReference>
<dbReference type="PANTHER" id="PTHR36174:SF1">
    <property type="entry name" value="LIPID II:GLYCINE GLYCYLTRANSFERASE"/>
    <property type="match status" value="1"/>
</dbReference>
<evidence type="ECO:0000313" key="7">
    <source>
        <dbReference type="EMBL" id="OGJ06252.1"/>
    </source>
</evidence>
<evidence type="ECO:0000256" key="6">
    <source>
        <dbReference type="ARBA" id="ARBA00023316"/>
    </source>
</evidence>
<keyword evidence="3" id="KW-0133">Cell shape</keyword>
<dbReference type="GO" id="GO:0071555">
    <property type="term" value="P:cell wall organization"/>
    <property type="evidence" value="ECO:0007669"/>
    <property type="project" value="UniProtKB-KW"/>
</dbReference>
<name>A0A1F6YIQ5_9BACT</name>
<accession>A0A1F6YIQ5</accession>
<dbReference type="PANTHER" id="PTHR36174">
    <property type="entry name" value="LIPID II:GLYCINE GLYCYLTRANSFERASE"/>
    <property type="match status" value="1"/>
</dbReference>
<keyword evidence="2" id="KW-0808">Transferase</keyword>
<dbReference type="GO" id="GO:0008360">
    <property type="term" value="P:regulation of cell shape"/>
    <property type="evidence" value="ECO:0007669"/>
    <property type="project" value="UniProtKB-KW"/>
</dbReference>
<dbReference type="Gene3D" id="3.40.630.30">
    <property type="match status" value="2"/>
</dbReference>
<keyword evidence="6" id="KW-0961">Cell wall biogenesis/degradation</keyword>
<evidence type="ECO:0000256" key="3">
    <source>
        <dbReference type="ARBA" id="ARBA00022960"/>
    </source>
</evidence>
<dbReference type="InterPro" id="IPR050644">
    <property type="entry name" value="PG_Glycine_Bridge_Synth"/>
</dbReference>
<keyword evidence="4" id="KW-0573">Peptidoglycan synthesis</keyword>
<dbReference type="Proteomes" id="UP000179274">
    <property type="component" value="Unassembled WGS sequence"/>
</dbReference>
<dbReference type="GO" id="GO:0009252">
    <property type="term" value="P:peptidoglycan biosynthetic process"/>
    <property type="evidence" value="ECO:0007669"/>
    <property type="project" value="UniProtKB-KW"/>
</dbReference>
<comment type="similarity">
    <text evidence="1">Belongs to the FemABX family.</text>
</comment>
<dbReference type="PROSITE" id="PS51191">
    <property type="entry name" value="FEMABX"/>
    <property type="match status" value="1"/>
</dbReference>
<dbReference type="Pfam" id="PF02388">
    <property type="entry name" value="FemAB"/>
    <property type="match status" value="2"/>
</dbReference>
<gene>
    <name evidence="7" type="ORF">A2192_00580</name>
</gene>
<comment type="caution">
    <text evidence="7">The sequence shown here is derived from an EMBL/GenBank/DDBJ whole genome shotgun (WGS) entry which is preliminary data.</text>
</comment>
<organism evidence="7 8">
    <name type="scientific">Candidatus Nomurabacteria bacterium RIFOXYA1_FULL_35_17</name>
    <dbReference type="NCBI Taxonomy" id="1801798"/>
    <lineage>
        <taxon>Bacteria</taxon>
        <taxon>Candidatus Nomuraibacteriota</taxon>
    </lineage>
</organism>
<evidence type="ECO:0000313" key="8">
    <source>
        <dbReference type="Proteomes" id="UP000179274"/>
    </source>
</evidence>
<evidence type="ECO:0000256" key="5">
    <source>
        <dbReference type="ARBA" id="ARBA00023315"/>
    </source>
</evidence>
<sequence length="345" mass="40677">MITRILYKEEQKLYDSVISHPVQTWDWGEFQISQGHRVYRLGVFDKGKIISAYSVSFHQIPKTNYSIGTILRGPKIDDEILKNVKKIAIDENAIFVKFEPDVFQKKYRLDGTTERLNDIPQFSDLKISPKVAFYPYTYVVDLTKTEEQLLESVNSKTRYNIRLANRHGVIIEEKTSDQGFEIYLKLLFDTTRRQGFYLHSEKYHQDLWKTLKQTDMPRILLANYQGQTLAAFMLFVLKDKLFYPYGASSDSHRQVMAPNLLMWESIKLGKSLNLKTFDMWGSLGPDAKQTEQGYGFHRFKQGYGGDLFEFVGTYDLIINHQLYQLYNLVDRYRWKFLRLKAKFIR</sequence>
<protein>
    <recommendedName>
        <fullName evidence="9">Peptidoglycan bridge formation protein FemAB</fullName>
    </recommendedName>
</protein>
<dbReference type="SUPFAM" id="SSF55729">
    <property type="entry name" value="Acyl-CoA N-acyltransferases (Nat)"/>
    <property type="match status" value="2"/>
</dbReference>
<evidence type="ECO:0000256" key="1">
    <source>
        <dbReference type="ARBA" id="ARBA00009943"/>
    </source>
</evidence>
<evidence type="ECO:0008006" key="9">
    <source>
        <dbReference type="Google" id="ProtNLM"/>
    </source>
</evidence>
<evidence type="ECO:0000256" key="2">
    <source>
        <dbReference type="ARBA" id="ARBA00022679"/>
    </source>
</evidence>
<evidence type="ECO:0000256" key="4">
    <source>
        <dbReference type="ARBA" id="ARBA00022984"/>
    </source>
</evidence>
<keyword evidence="5" id="KW-0012">Acyltransferase</keyword>
<dbReference type="InterPro" id="IPR003447">
    <property type="entry name" value="FEMABX"/>
</dbReference>
<dbReference type="AlphaFoldDB" id="A0A1F6YIQ5"/>
<dbReference type="EMBL" id="MFVW01000022">
    <property type="protein sequence ID" value="OGJ06252.1"/>
    <property type="molecule type" value="Genomic_DNA"/>
</dbReference>
<reference evidence="7 8" key="1">
    <citation type="journal article" date="2016" name="Nat. Commun.">
        <title>Thousands of microbial genomes shed light on interconnected biogeochemical processes in an aquifer system.</title>
        <authorList>
            <person name="Anantharaman K."/>
            <person name="Brown C.T."/>
            <person name="Hug L.A."/>
            <person name="Sharon I."/>
            <person name="Castelle C.J."/>
            <person name="Probst A.J."/>
            <person name="Thomas B.C."/>
            <person name="Singh A."/>
            <person name="Wilkins M.J."/>
            <person name="Karaoz U."/>
            <person name="Brodie E.L."/>
            <person name="Williams K.H."/>
            <person name="Hubbard S.S."/>
            <person name="Banfield J.F."/>
        </authorList>
    </citation>
    <scope>NUCLEOTIDE SEQUENCE [LARGE SCALE GENOMIC DNA]</scope>
</reference>
<dbReference type="InterPro" id="IPR016181">
    <property type="entry name" value="Acyl_CoA_acyltransferase"/>
</dbReference>